<protein>
    <recommendedName>
        <fullName evidence="3">Exosortase/archaeosortase family protein</fullName>
    </recommendedName>
</protein>
<gene>
    <name evidence="2" type="ORF">METZ01_LOCUS483580</name>
</gene>
<reference evidence="2" key="1">
    <citation type="submission" date="2018-05" db="EMBL/GenBank/DDBJ databases">
        <authorList>
            <person name="Lanie J.A."/>
            <person name="Ng W.-L."/>
            <person name="Kazmierczak K.M."/>
            <person name="Andrzejewski T.M."/>
            <person name="Davidsen T.M."/>
            <person name="Wayne K.J."/>
            <person name="Tettelin H."/>
            <person name="Glass J.I."/>
            <person name="Rusch D."/>
            <person name="Podicherti R."/>
            <person name="Tsui H.-C.T."/>
            <person name="Winkler M.E."/>
        </authorList>
    </citation>
    <scope>NUCLEOTIDE SEQUENCE</scope>
</reference>
<dbReference type="InterPro" id="IPR019127">
    <property type="entry name" value="Exosortase"/>
</dbReference>
<dbReference type="NCBIfam" id="NF033770">
    <property type="entry name" value="exosort_XrtT"/>
    <property type="match status" value="1"/>
</dbReference>
<organism evidence="2">
    <name type="scientific">marine metagenome</name>
    <dbReference type="NCBI Taxonomy" id="408172"/>
    <lineage>
        <taxon>unclassified sequences</taxon>
        <taxon>metagenomes</taxon>
        <taxon>ecological metagenomes</taxon>
    </lineage>
</organism>
<name>A0A383CEA4_9ZZZZ</name>
<feature type="non-terminal residue" evidence="2">
    <location>
        <position position="219"/>
    </location>
</feature>
<evidence type="ECO:0008006" key="3">
    <source>
        <dbReference type="Google" id="ProtNLM"/>
    </source>
</evidence>
<dbReference type="EMBL" id="UINC01208267">
    <property type="protein sequence ID" value="SVE30726.1"/>
    <property type="molecule type" value="Genomic_DNA"/>
</dbReference>
<proteinExistence type="predicted"/>
<feature type="transmembrane region" description="Helical" evidence="1">
    <location>
        <begin position="194"/>
        <end position="213"/>
    </location>
</feature>
<evidence type="ECO:0000313" key="2">
    <source>
        <dbReference type="EMBL" id="SVE30726.1"/>
    </source>
</evidence>
<accession>A0A383CEA4</accession>
<keyword evidence="1" id="KW-0472">Membrane</keyword>
<keyword evidence="1" id="KW-0812">Transmembrane</keyword>
<sequence length="219" mass="23709">MNSPSINFKDKIVIPKFIFGGAALILAIDPILWLVQTWRDPSYDSSGFIVFCICAGLFLWSVTSERTAHTVNLRLPLFLLAVSALTRLVGQVLAINVIGAMTLVLDVYAIGHLAAVGFRKRPISPGWLATCFAFSLPLERIIQRTMGYGLQSVSADGACLVLGSIFDNVRCNGVRILIDHQDVLVDLPCSGARALILVLLFYAACMTVCRPGITKGILG</sequence>
<dbReference type="AlphaFoldDB" id="A0A383CEA4"/>
<evidence type="ECO:0000256" key="1">
    <source>
        <dbReference type="SAM" id="Phobius"/>
    </source>
</evidence>
<dbReference type="Pfam" id="PF09721">
    <property type="entry name" value="Exosortase_EpsH"/>
    <property type="match status" value="1"/>
</dbReference>
<keyword evidence="1" id="KW-1133">Transmembrane helix</keyword>
<feature type="transmembrane region" description="Helical" evidence="1">
    <location>
        <begin position="45"/>
        <end position="63"/>
    </location>
</feature>
<feature type="transmembrane region" description="Helical" evidence="1">
    <location>
        <begin position="75"/>
        <end position="94"/>
    </location>
</feature>
<feature type="transmembrane region" description="Helical" evidence="1">
    <location>
        <begin position="12"/>
        <end position="33"/>
    </location>
</feature>
<feature type="transmembrane region" description="Helical" evidence="1">
    <location>
        <begin position="100"/>
        <end position="118"/>
    </location>
</feature>